<reference evidence="4" key="1">
    <citation type="submission" date="2019-08" db="EMBL/GenBank/DDBJ databases">
        <authorList>
            <person name="Kucharzyk K."/>
            <person name="Murdoch R.W."/>
            <person name="Higgins S."/>
            <person name="Loffler F."/>
        </authorList>
    </citation>
    <scope>NUCLEOTIDE SEQUENCE</scope>
</reference>
<organism evidence="4">
    <name type="scientific">bioreactor metagenome</name>
    <dbReference type="NCBI Taxonomy" id="1076179"/>
    <lineage>
        <taxon>unclassified sequences</taxon>
        <taxon>metagenomes</taxon>
        <taxon>ecological metagenomes</taxon>
    </lineage>
</organism>
<proteinExistence type="predicted"/>
<dbReference type="EMBL" id="VSSQ01089321">
    <property type="protein sequence ID" value="MPN35618.1"/>
    <property type="molecule type" value="Genomic_DNA"/>
</dbReference>
<dbReference type="Gene3D" id="3.40.50.300">
    <property type="entry name" value="P-loop containing nucleotide triphosphate hydrolases"/>
    <property type="match status" value="1"/>
</dbReference>
<dbReference type="GO" id="GO:0005886">
    <property type="term" value="C:plasma membrane"/>
    <property type="evidence" value="ECO:0007669"/>
    <property type="project" value="TreeGrafter"/>
</dbReference>
<keyword evidence="2" id="KW-0067">ATP-binding</keyword>
<name>A0A645H9F6_9ZZZZ</name>
<sequence>MIGEMRDFDTAHIGIQSSLTGHLVLSTLHTNDSISAVTRLIDMGIEPYLVSGSLLGVVAQRLVRSICPHCREEVPASGVILQHGIEKAWRGRGCEKCRNTGYIGRFGLYEQFDVTPEIQAAIAEKAPSSELRRLARMNGFFTLLELGIKAVANGETTPEEMLRVVGEV</sequence>
<comment type="caution">
    <text evidence="4">The sequence shown here is derived from an EMBL/GenBank/DDBJ whole genome shotgun (WGS) entry which is preliminary data.</text>
</comment>
<dbReference type="PANTHER" id="PTHR30258">
    <property type="entry name" value="TYPE II SECRETION SYSTEM PROTEIN GSPE-RELATED"/>
    <property type="match status" value="1"/>
</dbReference>
<evidence type="ECO:0000256" key="2">
    <source>
        <dbReference type="ARBA" id="ARBA00022840"/>
    </source>
</evidence>
<accession>A0A645H9F6</accession>
<evidence type="ECO:0000256" key="1">
    <source>
        <dbReference type="ARBA" id="ARBA00022741"/>
    </source>
</evidence>
<dbReference type="GO" id="GO:0016887">
    <property type="term" value="F:ATP hydrolysis activity"/>
    <property type="evidence" value="ECO:0007669"/>
    <property type="project" value="TreeGrafter"/>
</dbReference>
<dbReference type="SUPFAM" id="SSF52540">
    <property type="entry name" value="P-loop containing nucleoside triphosphate hydrolases"/>
    <property type="match status" value="1"/>
</dbReference>
<protein>
    <submittedName>
        <fullName evidence="4">Putative type II secretion system protein HxcR</fullName>
    </submittedName>
</protein>
<dbReference type="InterPro" id="IPR001482">
    <property type="entry name" value="T2SS/T4SS_dom"/>
</dbReference>
<feature type="domain" description="Bacterial type II secretion system protein E" evidence="3">
    <location>
        <begin position="1"/>
        <end position="163"/>
    </location>
</feature>
<keyword evidence="1" id="KW-0547">Nucleotide-binding</keyword>
<evidence type="ECO:0000313" key="4">
    <source>
        <dbReference type="EMBL" id="MPN35618.1"/>
    </source>
</evidence>
<dbReference type="Pfam" id="PF00437">
    <property type="entry name" value="T2SSE"/>
    <property type="match status" value="1"/>
</dbReference>
<dbReference type="GO" id="GO:0005524">
    <property type="term" value="F:ATP binding"/>
    <property type="evidence" value="ECO:0007669"/>
    <property type="project" value="UniProtKB-KW"/>
</dbReference>
<dbReference type="AlphaFoldDB" id="A0A645H9F6"/>
<dbReference type="PANTHER" id="PTHR30258:SF2">
    <property type="entry name" value="COMG OPERON PROTEIN 1"/>
    <property type="match status" value="1"/>
</dbReference>
<gene>
    <name evidence="4" type="primary">hxcR_10</name>
    <name evidence="4" type="ORF">SDC9_183116</name>
</gene>
<evidence type="ECO:0000259" key="3">
    <source>
        <dbReference type="Pfam" id="PF00437"/>
    </source>
</evidence>
<dbReference type="InterPro" id="IPR027417">
    <property type="entry name" value="P-loop_NTPase"/>
</dbReference>